<evidence type="ECO:0000256" key="1">
    <source>
        <dbReference type="SAM" id="MobiDB-lite"/>
    </source>
</evidence>
<gene>
    <name evidence="2" type="ORF">Acor_67190</name>
</gene>
<reference evidence="2 3" key="1">
    <citation type="submission" date="2019-10" db="EMBL/GenBank/DDBJ databases">
        <title>Whole genome shotgun sequence of Acrocarpospora corrugata NBRC 13972.</title>
        <authorList>
            <person name="Ichikawa N."/>
            <person name="Kimura A."/>
            <person name="Kitahashi Y."/>
            <person name="Komaki H."/>
            <person name="Oguchi A."/>
        </authorList>
    </citation>
    <scope>NUCLEOTIDE SEQUENCE [LARGE SCALE GENOMIC DNA]</scope>
    <source>
        <strain evidence="2 3">NBRC 13972</strain>
    </source>
</reference>
<organism evidence="2 3">
    <name type="scientific">Acrocarpospora corrugata</name>
    <dbReference type="NCBI Taxonomy" id="35763"/>
    <lineage>
        <taxon>Bacteria</taxon>
        <taxon>Bacillati</taxon>
        <taxon>Actinomycetota</taxon>
        <taxon>Actinomycetes</taxon>
        <taxon>Streptosporangiales</taxon>
        <taxon>Streptosporangiaceae</taxon>
        <taxon>Acrocarpospora</taxon>
    </lineage>
</organism>
<comment type="caution">
    <text evidence="2">The sequence shown here is derived from an EMBL/GenBank/DDBJ whole genome shotgun (WGS) entry which is preliminary data.</text>
</comment>
<protein>
    <submittedName>
        <fullName evidence="2">Uncharacterized protein</fullName>
    </submittedName>
</protein>
<feature type="region of interest" description="Disordered" evidence="1">
    <location>
        <begin position="117"/>
        <end position="154"/>
    </location>
</feature>
<accession>A0A5M3WC50</accession>
<keyword evidence="3" id="KW-1185">Reference proteome</keyword>
<name>A0A5M3WC50_9ACTN</name>
<evidence type="ECO:0000313" key="2">
    <source>
        <dbReference type="EMBL" id="GES04651.1"/>
    </source>
</evidence>
<dbReference type="Proteomes" id="UP000334990">
    <property type="component" value="Unassembled WGS sequence"/>
</dbReference>
<sequence>MLQAGAAQGGDRAGDALPGRDGEMLVGFDVLAGGQQGRAQVEPDRGLRRREFERGAQFRDGFVQPPFADQQAATVGAEVPGPGIVGDQQVQVGEGGRGLAGVGVGQRPVVAGVGFVRSPVQNPGQLPDRRRRVARPEQSEPTAEPGGEVVRMLC</sequence>
<feature type="region of interest" description="Disordered" evidence="1">
    <location>
        <begin position="1"/>
        <end position="20"/>
    </location>
</feature>
<feature type="compositionally biased region" description="Low complexity" evidence="1">
    <location>
        <begin position="1"/>
        <end position="10"/>
    </location>
</feature>
<dbReference type="EMBL" id="BLAD01000085">
    <property type="protein sequence ID" value="GES04651.1"/>
    <property type="molecule type" value="Genomic_DNA"/>
</dbReference>
<dbReference type="AlphaFoldDB" id="A0A5M3WC50"/>
<evidence type="ECO:0000313" key="3">
    <source>
        <dbReference type="Proteomes" id="UP000334990"/>
    </source>
</evidence>
<proteinExistence type="predicted"/>